<name>A0ABS5TIQ1_9ACTN</name>
<organism evidence="2 3">
    <name type="scientific">Kineosporia corallincola</name>
    <dbReference type="NCBI Taxonomy" id="2835133"/>
    <lineage>
        <taxon>Bacteria</taxon>
        <taxon>Bacillati</taxon>
        <taxon>Actinomycetota</taxon>
        <taxon>Actinomycetes</taxon>
        <taxon>Kineosporiales</taxon>
        <taxon>Kineosporiaceae</taxon>
        <taxon>Kineosporia</taxon>
    </lineage>
</organism>
<feature type="domain" description="DUF397" evidence="1">
    <location>
        <begin position="6"/>
        <end position="58"/>
    </location>
</feature>
<sequence length="68" mass="6962">MSSEEAVWVKASKSDATGDCVEMCGLAGTVRVRDSKKPATGVLEVDASGFAAWLKAARAGEFDGLLGG</sequence>
<dbReference type="Pfam" id="PF04149">
    <property type="entry name" value="DUF397"/>
    <property type="match status" value="1"/>
</dbReference>
<keyword evidence="3" id="KW-1185">Reference proteome</keyword>
<dbReference type="EMBL" id="JAHBAY010000005">
    <property type="protein sequence ID" value="MBT0770279.1"/>
    <property type="molecule type" value="Genomic_DNA"/>
</dbReference>
<dbReference type="RefSeq" id="WP_214156566.1">
    <property type="nucleotide sequence ID" value="NZ_JAHBAY010000005.1"/>
</dbReference>
<proteinExistence type="predicted"/>
<reference evidence="2 3" key="1">
    <citation type="submission" date="2021-05" db="EMBL/GenBank/DDBJ databases">
        <title>Kineosporia and Streptomyces sp. nov. two new marine actinobacteria isolated from Coral.</title>
        <authorList>
            <person name="Buangrab K."/>
            <person name="Sutthacheep M."/>
            <person name="Yeemin T."/>
            <person name="Harunari E."/>
            <person name="Igarashi Y."/>
            <person name="Kanchanasin P."/>
            <person name="Tanasupawat S."/>
            <person name="Phongsopitanun W."/>
        </authorList>
    </citation>
    <scope>NUCLEOTIDE SEQUENCE [LARGE SCALE GENOMIC DNA]</scope>
    <source>
        <strain evidence="2 3">J2-2</strain>
    </source>
</reference>
<accession>A0ABS5TIQ1</accession>
<gene>
    <name evidence="2" type="ORF">KIH74_15160</name>
</gene>
<dbReference type="Proteomes" id="UP001197247">
    <property type="component" value="Unassembled WGS sequence"/>
</dbReference>
<comment type="caution">
    <text evidence="2">The sequence shown here is derived from an EMBL/GenBank/DDBJ whole genome shotgun (WGS) entry which is preliminary data.</text>
</comment>
<evidence type="ECO:0000313" key="3">
    <source>
        <dbReference type="Proteomes" id="UP001197247"/>
    </source>
</evidence>
<dbReference type="InterPro" id="IPR007278">
    <property type="entry name" value="DUF397"/>
</dbReference>
<evidence type="ECO:0000259" key="1">
    <source>
        <dbReference type="Pfam" id="PF04149"/>
    </source>
</evidence>
<protein>
    <submittedName>
        <fullName evidence="2">DUF397 domain-containing protein</fullName>
    </submittedName>
</protein>
<evidence type="ECO:0000313" key="2">
    <source>
        <dbReference type="EMBL" id="MBT0770279.1"/>
    </source>
</evidence>